<proteinExistence type="predicted"/>
<dbReference type="Proteomes" id="UP001348265">
    <property type="component" value="Unassembled WGS sequence"/>
</dbReference>
<keyword evidence="3" id="KW-1185">Reference proteome</keyword>
<feature type="transmembrane region" description="Helical" evidence="1">
    <location>
        <begin position="40"/>
        <end position="59"/>
    </location>
</feature>
<evidence type="ECO:0000313" key="3">
    <source>
        <dbReference type="Proteomes" id="UP001348265"/>
    </source>
</evidence>
<feature type="transmembrane region" description="Helical" evidence="1">
    <location>
        <begin position="7"/>
        <end position="28"/>
    </location>
</feature>
<keyword evidence="1" id="KW-0812">Transmembrane</keyword>
<evidence type="ECO:0000256" key="1">
    <source>
        <dbReference type="SAM" id="Phobius"/>
    </source>
</evidence>
<dbReference type="EMBL" id="JAVFKM010000014">
    <property type="protein sequence ID" value="MEF3116705.1"/>
    <property type="molecule type" value="Genomic_DNA"/>
</dbReference>
<accession>A0ABU7X126</accession>
<sequence>MSVDFRIALRCTGVAFVAVLIVGVTLVTPSPTGFPVSQDSLWVLLLASALTPAAVRGGTGRER</sequence>
<protein>
    <submittedName>
        <fullName evidence="2">Uncharacterized protein</fullName>
    </submittedName>
</protein>
<name>A0ABU7X126_9ACTN</name>
<dbReference type="RefSeq" id="WP_031000086.1">
    <property type="nucleotide sequence ID" value="NZ_JAVFKM010000014.1"/>
</dbReference>
<keyword evidence="1" id="KW-1133">Transmembrane helix</keyword>
<gene>
    <name evidence="2" type="ORF">RB636_26385</name>
</gene>
<reference evidence="2 3" key="1">
    <citation type="submission" date="2023-08" db="EMBL/GenBank/DDBJ databases">
        <authorList>
            <person name="Sharma P."/>
            <person name="Verma V."/>
            <person name="Mohan M.K."/>
            <person name="Dubey A.K."/>
        </authorList>
    </citation>
    <scope>NUCLEOTIDE SEQUENCE [LARGE SCALE GENOMIC DNA]</scope>
    <source>
        <strain evidence="2 3">ADP4</strain>
    </source>
</reference>
<organism evidence="2 3">
    <name type="scientific">Streptomyces chrestomyceticus</name>
    <dbReference type="NCBI Taxonomy" id="68185"/>
    <lineage>
        <taxon>Bacteria</taxon>
        <taxon>Bacillati</taxon>
        <taxon>Actinomycetota</taxon>
        <taxon>Actinomycetes</taxon>
        <taxon>Kitasatosporales</taxon>
        <taxon>Streptomycetaceae</taxon>
        <taxon>Streptomyces</taxon>
    </lineage>
</organism>
<keyword evidence="1" id="KW-0472">Membrane</keyword>
<comment type="caution">
    <text evidence="2">The sequence shown here is derived from an EMBL/GenBank/DDBJ whole genome shotgun (WGS) entry which is preliminary data.</text>
</comment>
<evidence type="ECO:0000313" key="2">
    <source>
        <dbReference type="EMBL" id="MEF3116705.1"/>
    </source>
</evidence>